<dbReference type="PANTHER" id="PTHR11254">
    <property type="entry name" value="HECT DOMAIN UBIQUITIN-PROTEIN LIGASE"/>
    <property type="match status" value="1"/>
</dbReference>
<comment type="pathway">
    <text evidence="2">Protein modification; protein ubiquitination.</text>
</comment>
<dbReference type="Pfam" id="PF00632">
    <property type="entry name" value="HECT"/>
    <property type="match status" value="1"/>
</dbReference>
<evidence type="ECO:0000256" key="3">
    <source>
        <dbReference type="ARBA" id="ARBA00012485"/>
    </source>
</evidence>
<evidence type="ECO:0000256" key="1">
    <source>
        <dbReference type="ARBA" id="ARBA00000885"/>
    </source>
</evidence>
<dbReference type="InterPro" id="IPR035983">
    <property type="entry name" value="Hect_E3_ubiquitin_ligase"/>
</dbReference>
<dbReference type="InterPro" id="IPR003961">
    <property type="entry name" value="FN3_dom"/>
</dbReference>
<dbReference type="EMBL" id="QUTG01003277">
    <property type="protein sequence ID" value="RHY92300.1"/>
    <property type="molecule type" value="Genomic_DNA"/>
</dbReference>
<comment type="catalytic activity">
    <reaction evidence="1">
        <text>S-ubiquitinyl-[E2 ubiquitin-conjugating enzyme]-L-cysteine + [acceptor protein]-L-lysine = [E2 ubiquitin-conjugating enzyme]-L-cysteine + N(6)-ubiquitinyl-[acceptor protein]-L-lysine.</text>
        <dbReference type="EC" id="2.3.2.26"/>
    </reaction>
</comment>
<dbReference type="SUPFAM" id="SSF49265">
    <property type="entry name" value="Fibronectin type III"/>
    <property type="match status" value="1"/>
</dbReference>
<protein>
    <recommendedName>
        <fullName evidence="3">HECT-type E3 ubiquitin transferase</fullName>
        <ecNumber evidence="3">2.3.2.26</ecNumber>
    </recommendedName>
</protein>
<feature type="domain" description="HECT" evidence="7">
    <location>
        <begin position="465"/>
        <end position="674"/>
    </location>
</feature>
<dbReference type="InterPro" id="IPR013783">
    <property type="entry name" value="Ig-like_fold"/>
</dbReference>
<dbReference type="SUPFAM" id="SSF56204">
    <property type="entry name" value="Hect, E3 ligase catalytic domain"/>
    <property type="match status" value="1"/>
</dbReference>
<evidence type="ECO:0000256" key="2">
    <source>
        <dbReference type="ARBA" id="ARBA00004906"/>
    </source>
</evidence>
<name>A0A418DC38_APHAT</name>
<dbReference type="Gene3D" id="3.30.2160.10">
    <property type="entry name" value="Hect, E3 ligase catalytic domain"/>
    <property type="match status" value="1"/>
</dbReference>
<evidence type="ECO:0000256" key="4">
    <source>
        <dbReference type="ARBA" id="ARBA00022679"/>
    </source>
</evidence>
<comment type="caution">
    <text evidence="6">Lacks conserved residue(s) required for the propagation of feature annotation.</text>
</comment>
<dbReference type="Pfam" id="PF00041">
    <property type="entry name" value="fn3"/>
    <property type="match status" value="1"/>
</dbReference>
<organism evidence="9 10">
    <name type="scientific">Aphanomyces astaci</name>
    <name type="common">Crayfish plague agent</name>
    <dbReference type="NCBI Taxonomy" id="112090"/>
    <lineage>
        <taxon>Eukaryota</taxon>
        <taxon>Sar</taxon>
        <taxon>Stramenopiles</taxon>
        <taxon>Oomycota</taxon>
        <taxon>Saprolegniomycetes</taxon>
        <taxon>Saprolegniales</taxon>
        <taxon>Verrucalvaceae</taxon>
        <taxon>Aphanomyces</taxon>
    </lineage>
</organism>
<accession>A0A418DC38</accession>
<dbReference type="InterPro" id="IPR050409">
    <property type="entry name" value="E3_ubiq-protein_ligase"/>
</dbReference>
<dbReference type="Proteomes" id="UP000285712">
    <property type="component" value="Unassembled WGS sequence"/>
</dbReference>
<dbReference type="SMART" id="SM00119">
    <property type="entry name" value="HECTc"/>
    <property type="match status" value="1"/>
</dbReference>
<sequence length="674" mass="75439">MGARVSASAKRIAVARLHVAGSDESEFDLDEEEKRYEDVETPTMDTYVVENLFPYAPVSIKIQRLDTLAVDSTTEIASPAKEKQHRMHSYLWITLDDLILKQQNVPLDATISYPLVVAIDNAGNAYVTDRNNGQRKLKSSDLLALATAKVPPLPPDPVRWKESNGSIVDRFEVQYKPWNDLPTLHKPWQVLLTSLMPSHSTLSDLSCHSAFAFRAKCHNPAGWSEYSAVTGPFSTLAGVAAAPTPPFAAVVSDTFISVGWSAVADNGSPVQAYHLEMKPLVDATSPYTAVYIGRDCGYLVPGLTPKSIYMFRLKAVNGVGETSWVESKPVRTKEFARPEVQPLPTDGGSDRWIECWDCKQERVFYFNKRTDEVPPEVLAARQGGAADVEDSREMAFRKKRFHFHRELRLCVPPQTAPFEVTLARPTMFADTVARFHRASKKELQHKPRVTFEGEGGIDSGGLTKFSKSLHWIQHNDVTDVLYETFSITRSNNVIVDLKENGRNVDVTEANKAEYVQLMVQWRTEFAVRPQLDALLHGMHMLLPPASLHGFEWGELELLLNGNPVIDVDLLRCNVHFQGGYDATAQVILWLWQALRAWDNSTRQMFLQFATGSPAMPLDGFDPPLTITKSDLEVTALPRSHTCFNQLVLPEYQSFSVLSAKLVFAMQNTEGFELS</sequence>
<keyword evidence="4" id="KW-0808">Transferase</keyword>
<evidence type="ECO:0000313" key="10">
    <source>
        <dbReference type="Proteomes" id="UP000285712"/>
    </source>
</evidence>
<dbReference type="PANTHER" id="PTHR11254:SF67">
    <property type="entry name" value="E3 UBIQUITIN-PROTEIN LIGASE HUWE1"/>
    <property type="match status" value="1"/>
</dbReference>
<comment type="caution">
    <text evidence="9">The sequence shown here is derived from an EMBL/GenBank/DDBJ whole genome shotgun (WGS) entry which is preliminary data.</text>
</comment>
<proteinExistence type="predicted"/>
<dbReference type="InterPro" id="IPR000569">
    <property type="entry name" value="HECT_dom"/>
</dbReference>
<dbReference type="GO" id="GO:0061630">
    <property type="term" value="F:ubiquitin protein ligase activity"/>
    <property type="evidence" value="ECO:0007669"/>
    <property type="project" value="UniProtKB-EC"/>
</dbReference>
<evidence type="ECO:0000259" key="7">
    <source>
        <dbReference type="PROSITE" id="PS50237"/>
    </source>
</evidence>
<dbReference type="GO" id="GO:0005737">
    <property type="term" value="C:cytoplasm"/>
    <property type="evidence" value="ECO:0007669"/>
    <property type="project" value="TreeGrafter"/>
</dbReference>
<evidence type="ECO:0000256" key="5">
    <source>
        <dbReference type="ARBA" id="ARBA00022786"/>
    </source>
</evidence>
<dbReference type="Gene3D" id="3.90.1750.10">
    <property type="entry name" value="Hect, E3 ligase catalytic domains"/>
    <property type="match status" value="2"/>
</dbReference>
<dbReference type="SMART" id="SM00060">
    <property type="entry name" value="FN3"/>
    <property type="match status" value="2"/>
</dbReference>
<evidence type="ECO:0000259" key="8">
    <source>
        <dbReference type="PROSITE" id="PS50853"/>
    </source>
</evidence>
<reference evidence="9 10" key="1">
    <citation type="submission" date="2018-08" db="EMBL/GenBank/DDBJ databases">
        <title>Aphanomyces genome sequencing and annotation.</title>
        <authorList>
            <person name="Minardi D."/>
            <person name="Oidtmann B."/>
            <person name="Van Der Giezen M."/>
            <person name="Studholme D.J."/>
        </authorList>
    </citation>
    <scope>NUCLEOTIDE SEQUENCE [LARGE SCALE GENOMIC DNA]</scope>
    <source>
        <strain evidence="9 10">Sv</strain>
    </source>
</reference>
<dbReference type="CDD" id="cd00063">
    <property type="entry name" value="FN3"/>
    <property type="match status" value="2"/>
</dbReference>
<feature type="domain" description="HECT" evidence="7">
    <location>
        <begin position="439"/>
        <end position="464"/>
    </location>
</feature>
<dbReference type="PROSITE" id="PS50853">
    <property type="entry name" value="FN3"/>
    <property type="match status" value="1"/>
</dbReference>
<dbReference type="Gene3D" id="3.30.2410.10">
    <property type="entry name" value="Hect, E3 ligase catalytic domain"/>
    <property type="match status" value="1"/>
</dbReference>
<dbReference type="VEuPathDB" id="FungiDB:H257_01513"/>
<dbReference type="InterPro" id="IPR036116">
    <property type="entry name" value="FN3_sf"/>
</dbReference>
<dbReference type="AlphaFoldDB" id="A0A418DC38"/>
<dbReference type="PROSITE" id="PS50237">
    <property type="entry name" value="HECT"/>
    <property type="match status" value="2"/>
</dbReference>
<evidence type="ECO:0000313" key="9">
    <source>
        <dbReference type="EMBL" id="RHY92300.1"/>
    </source>
</evidence>
<dbReference type="GO" id="GO:0006511">
    <property type="term" value="P:ubiquitin-dependent protein catabolic process"/>
    <property type="evidence" value="ECO:0007669"/>
    <property type="project" value="TreeGrafter"/>
</dbReference>
<feature type="domain" description="Fibronectin type-III" evidence="8">
    <location>
        <begin position="242"/>
        <end position="335"/>
    </location>
</feature>
<feature type="active site" description="Glycyl thioester intermediate" evidence="6">
    <location>
        <position position="642"/>
    </location>
</feature>
<dbReference type="Gene3D" id="2.60.40.10">
    <property type="entry name" value="Immunoglobulins"/>
    <property type="match status" value="2"/>
</dbReference>
<gene>
    <name evidence="9" type="ORF">DYB35_004207</name>
</gene>
<dbReference type="EC" id="2.3.2.26" evidence="3"/>
<evidence type="ECO:0000256" key="6">
    <source>
        <dbReference type="PROSITE-ProRule" id="PRU00104"/>
    </source>
</evidence>
<keyword evidence="5 6" id="KW-0833">Ubl conjugation pathway</keyword>
<dbReference type="GO" id="GO:0000209">
    <property type="term" value="P:protein polyubiquitination"/>
    <property type="evidence" value="ECO:0007669"/>
    <property type="project" value="TreeGrafter"/>
</dbReference>